<dbReference type="Proteomes" id="UP000192468">
    <property type="component" value="Unassembled WGS sequence"/>
</dbReference>
<name>A0A1W1X092_9CLOT</name>
<dbReference type="RefSeq" id="WP_176212568.1">
    <property type="nucleotide sequence ID" value="NZ_FWXH01000002.1"/>
</dbReference>
<protein>
    <submittedName>
        <fullName evidence="1">Phage gp6-like head-tail connector protein</fullName>
    </submittedName>
</protein>
<evidence type="ECO:0000313" key="2">
    <source>
        <dbReference type="Proteomes" id="UP000192468"/>
    </source>
</evidence>
<reference evidence="1 2" key="1">
    <citation type="submission" date="2017-04" db="EMBL/GenBank/DDBJ databases">
        <authorList>
            <person name="Afonso C.L."/>
            <person name="Miller P.J."/>
            <person name="Scott M.A."/>
            <person name="Spackman E."/>
            <person name="Goraichik I."/>
            <person name="Dimitrov K.M."/>
            <person name="Suarez D.L."/>
            <person name="Swayne D.E."/>
        </authorList>
    </citation>
    <scope>NUCLEOTIDE SEQUENCE [LARGE SCALE GENOMIC DNA]</scope>
    <source>
        <strain evidence="1 2">DSM 12555</strain>
    </source>
</reference>
<dbReference type="InterPro" id="IPR053746">
    <property type="entry name" value="Viral_HT_Connector_Assembly"/>
</dbReference>
<dbReference type="InterPro" id="IPR021146">
    <property type="entry name" value="Phage_gp6-like_head-tail"/>
</dbReference>
<keyword evidence="2" id="KW-1185">Reference proteome</keyword>
<evidence type="ECO:0000313" key="1">
    <source>
        <dbReference type="EMBL" id="SMC17200.1"/>
    </source>
</evidence>
<dbReference type="STRING" id="1121291.SAMN02745134_00257"/>
<accession>A0A1W1X092</accession>
<dbReference type="Gene3D" id="1.10.246.150">
    <property type="match status" value="1"/>
</dbReference>
<proteinExistence type="predicted"/>
<dbReference type="EMBL" id="FWXH01000002">
    <property type="protein sequence ID" value="SMC17200.1"/>
    <property type="molecule type" value="Genomic_DNA"/>
</dbReference>
<gene>
    <name evidence="1" type="ORF">SAMN02745134_00257</name>
</gene>
<organism evidence="1 2">
    <name type="scientific">Clostridium acidisoli DSM 12555</name>
    <dbReference type="NCBI Taxonomy" id="1121291"/>
    <lineage>
        <taxon>Bacteria</taxon>
        <taxon>Bacillati</taxon>
        <taxon>Bacillota</taxon>
        <taxon>Clostridia</taxon>
        <taxon>Eubacteriales</taxon>
        <taxon>Clostridiaceae</taxon>
        <taxon>Clostridium</taxon>
    </lineage>
</organism>
<dbReference type="AlphaFoldDB" id="A0A1W1X092"/>
<dbReference type="Pfam" id="PF05135">
    <property type="entry name" value="Phage_connect_1"/>
    <property type="match status" value="1"/>
</dbReference>
<sequence length="95" mass="10756">MIDDFKLLLGKDISDDLADLYISKATIKFQNYCHRLDIPDNAQSSIVDYAIVLYNRNGSEGLTAESYSGVSNTYETGIPQVIKDEWTTFRKVQTL</sequence>